<organism evidence="1">
    <name type="scientific">Rhizophora mucronata</name>
    <name type="common">Asiatic mangrove</name>
    <dbReference type="NCBI Taxonomy" id="61149"/>
    <lineage>
        <taxon>Eukaryota</taxon>
        <taxon>Viridiplantae</taxon>
        <taxon>Streptophyta</taxon>
        <taxon>Embryophyta</taxon>
        <taxon>Tracheophyta</taxon>
        <taxon>Spermatophyta</taxon>
        <taxon>Magnoliopsida</taxon>
        <taxon>eudicotyledons</taxon>
        <taxon>Gunneridae</taxon>
        <taxon>Pentapetalae</taxon>
        <taxon>rosids</taxon>
        <taxon>fabids</taxon>
        <taxon>Malpighiales</taxon>
        <taxon>Rhizophoraceae</taxon>
        <taxon>Rhizophora</taxon>
    </lineage>
</organism>
<dbReference type="EMBL" id="GGEC01056551">
    <property type="protein sequence ID" value="MBX37035.1"/>
    <property type="molecule type" value="Transcribed_RNA"/>
</dbReference>
<name>A0A2P2N3J9_RHIMU</name>
<proteinExistence type="predicted"/>
<dbReference type="AlphaFoldDB" id="A0A2P2N3J9"/>
<evidence type="ECO:0000313" key="1">
    <source>
        <dbReference type="EMBL" id="MBX37035.1"/>
    </source>
</evidence>
<protein>
    <submittedName>
        <fullName evidence="1">Uncharacterized protein</fullName>
    </submittedName>
</protein>
<sequence>MWISNHPFLWKNSFALKTMTQIHIVLMKT</sequence>
<reference evidence="1" key="1">
    <citation type="submission" date="2018-02" db="EMBL/GenBank/DDBJ databases">
        <title>Rhizophora mucronata_Transcriptome.</title>
        <authorList>
            <person name="Meera S.P."/>
            <person name="Sreeshan A."/>
            <person name="Augustine A."/>
        </authorList>
    </citation>
    <scope>NUCLEOTIDE SEQUENCE</scope>
    <source>
        <tissue evidence="1">Leaf</tissue>
    </source>
</reference>
<accession>A0A2P2N3J9</accession>